<dbReference type="InterPro" id="IPR006169">
    <property type="entry name" value="GTP1_OBG_dom"/>
</dbReference>
<dbReference type="Pfam" id="PF01926">
    <property type="entry name" value="MMR_HSR1"/>
    <property type="match status" value="1"/>
</dbReference>
<evidence type="ECO:0000259" key="8">
    <source>
        <dbReference type="PROSITE" id="PS51710"/>
    </source>
</evidence>
<protein>
    <submittedName>
        <fullName evidence="10">GTPase ObgE</fullName>
    </submittedName>
</protein>
<evidence type="ECO:0000256" key="1">
    <source>
        <dbReference type="ARBA" id="ARBA00007699"/>
    </source>
</evidence>
<evidence type="ECO:0000256" key="4">
    <source>
        <dbReference type="ARBA" id="ARBA00022801"/>
    </source>
</evidence>
<proteinExistence type="inferred from homology"/>
<evidence type="ECO:0000313" key="10">
    <source>
        <dbReference type="EMBL" id="PIP04578.1"/>
    </source>
</evidence>
<keyword evidence="6" id="KW-0342">GTP-binding</keyword>
<dbReference type="InterPro" id="IPR036726">
    <property type="entry name" value="GTP1_OBG_dom_sf"/>
</dbReference>
<evidence type="ECO:0000256" key="2">
    <source>
        <dbReference type="ARBA" id="ARBA00022490"/>
    </source>
</evidence>
<dbReference type="FunFam" id="2.70.210.12:FF:000001">
    <property type="entry name" value="GTPase Obg"/>
    <property type="match status" value="1"/>
</dbReference>
<evidence type="ECO:0000313" key="11">
    <source>
        <dbReference type="Proteomes" id="UP000231388"/>
    </source>
</evidence>
<keyword evidence="2" id="KW-0963">Cytoplasm</keyword>
<accession>A0A2G9XC62</accession>
<feature type="region of interest" description="Disordered" evidence="7">
    <location>
        <begin position="352"/>
        <end position="373"/>
    </location>
</feature>
<evidence type="ECO:0000256" key="7">
    <source>
        <dbReference type="SAM" id="MobiDB-lite"/>
    </source>
</evidence>
<dbReference type="InterPro" id="IPR006073">
    <property type="entry name" value="GTP-bd"/>
</dbReference>
<dbReference type="GO" id="GO:0003924">
    <property type="term" value="F:GTPase activity"/>
    <property type="evidence" value="ECO:0007669"/>
    <property type="project" value="InterPro"/>
</dbReference>
<evidence type="ECO:0000256" key="5">
    <source>
        <dbReference type="ARBA" id="ARBA00022842"/>
    </source>
</evidence>
<dbReference type="PANTHER" id="PTHR11702:SF31">
    <property type="entry name" value="MITOCHONDRIAL RIBOSOME-ASSOCIATED GTPASE 2"/>
    <property type="match status" value="1"/>
</dbReference>
<evidence type="ECO:0000256" key="6">
    <source>
        <dbReference type="ARBA" id="ARBA00023134"/>
    </source>
</evidence>
<dbReference type="CDD" id="cd01898">
    <property type="entry name" value="Obg"/>
    <property type="match status" value="1"/>
</dbReference>
<dbReference type="PROSITE" id="PS00905">
    <property type="entry name" value="GTP1_OBG"/>
    <property type="match status" value="1"/>
</dbReference>
<keyword evidence="5" id="KW-0460">Magnesium</keyword>
<name>A0A2G9XC62_UNCKA</name>
<dbReference type="InterPro" id="IPR006074">
    <property type="entry name" value="GTP1-OBG_CS"/>
</dbReference>
<dbReference type="Gene3D" id="2.70.210.12">
    <property type="entry name" value="GTP1/OBG domain"/>
    <property type="match status" value="1"/>
</dbReference>
<comment type="caution">
    <text evidence="10">The sequence shown here is derived from an EMBL/GenBank/DDBJ whole genome shotgun (WGS) entry which is preliminary data.</text>
</comment>
<dbReference type="Proteomes" id="UP000231388">
    <property type="component" value="Unassembled WGS sequence"/>
</dbReference>
<organism evidence="10 11">
    <name type="scientific">candidate division WWE3 bacterium CG23_combo_of_CG06-09_8_20_14_all_40_14</name>
    <dbReference type="NCBI Taxonomy" id="1975095"/>
    <lineage>
        <taxon>Bacteria</taxon>
        <taxon>Katanobacteria</taxon>
    </lineage>
</organism>
<feature type="compositionally biased region" description="Basic and acidic residues" evidence="7">
    <location>
        <begin position="352"/>
        <end position="363"/>
    </location>
</feature>
<dbReference type="GO" id="GO:0042254">
    <property type="term" value="P:ribosome biogenesis"/>
    <property type="evidence" value="ECO:0007669"/>
    <property type="project" value="UniProtKB-UniRule"/>
</dbReference>
<feature type="domain" description="Obg" evidence="9">
    <location>
        <begin position="1"/>
        <end position="184"/>
    </location>
</feature>
<evidence type="ECO:0000256" key="3">
    <source>
        <dbReference type="ARBA" id="ARBA00022741"/>
    </source>
</evidence>
<comment type="similarity">
    <text evidence="1">Belongs to the TRAFAC class OBG-HflX-like GTPase superfamily. OBG GTPase family.</text>
</comment>
<dbReference type="SUPFAM" id="SSF52540">
    <property type="entry name" value="P-loop containing nucleoside triphosphate hydrolases"/>
    <property type="match status" value="1"/>
</dbReference>
<evidence type="ECO:0000259" key="9">
    <source>
        <dbReference type="PROSITE" id="PS51883"/>
    </source>
</evidence>
<dbReference type="PROSITE" id="PS51710">
    <property type="entry name" value="G_OBG"/>
    <property type="match status" value="1"/>
</dbReference>
<dbReference type="PRINTS" id="PR00326">
    <property type="entry name" value="GTP1OBG"/>
</dbReference>
<dbReference type="Pfam" id="PF01018">
    <property type="entry name" value="GTP1_OBG"/>
    <property type="match status" value="1"/>
</dbReference>
<dbReference type="AlphaFoldDB" id="A0A2G9XC62"/>
<dbReference type="SUPFAM" id="SSF82051">
    <property type="entry name" value="Obg GTP-binding protein N-terminal domain"/>
    <property type="match status" value="1"/>
</dbReference>
<dbReference type="InterPro" id="IPR027417">
    <property type="entry name" value="P-loop_NTPase"/>
</dbReference>
<gene>
    <name evidence="10" type="ORF">COX53_01790</name>
</gene>
<dbReference type="PIRSF" id="PIRSF002401">
    <property type="entry name" value="GTP_bd_Obg/CgtA"/>
    <property type="match status" value="1"/>
</dbReference>
<dbReference type="EMBL" id="PCQY01000022">
    <property type="protein sequence ID" value="PIP04578.1"/>
    <property type="molecule type" value="Genomic_DNA"/>
</dbReference>
<dbReference type="GO" id="GO:0005525">
    <property type="term" value="F:GTP binding"/>
    <property type="evidence" value="ECO:0007669"/>
    <property type="project" value="UniProtKB-KW"/>
</dbReference>
<dbReference type="InterPro" id="IPR045086">
    <property type="entry name" value="OBG_GTPase"/>
</dbReference>
<dbReference type="PROSITE" id="PS51883">
    <property type="entry name" value="OBG"/>
    <property type="match status" value="1"/>
</dbReference>
<reference evidence="10 11" key="1">
    <citation type="submission" date="2017-09" db="EMBL/GenBank/DDBJ databases">
        <title>Depth-based differentiation of microbial function through sediment-hosted aquifers and enrichment of novel symbionts in the deep terrestrial subsurface.</title>
        <authorList>
            <person name="Probst A.J."/>
            <person name="Ladd B."/>
            <person name="Jarett J.K."/>
            <person name="Geller-Mcgrath D.E."/>
            <person name="Sieber C.M."/>
            <person name="Emerson J.B."/>
            <person name="Anantharaman K."/>
            <person name="Thomas B.C."/>
            <person name="Malmstrom R."/>
            <person name="Stieglmeier M."/>
            <person name="Klingl A."/>
            <person name="Woyke T."/>
            <person name="Ryan C.M."/>
            <person name="Banfield J.F."/>
        </authorList>
    </citation>
    <scope>NUCLEOTIDE SEQUENCE [LARGE SCALE GENOMIC DNA]</scope>
    <source>
        <strain evidence="10">CG23_combo_of_CG06-09_8_20_14_all_40_14</strain>
    </source>
</reference>
<feature type="domain" description="OBG-type G" evidence="8">
    <location>
        <begin position="185"/>
        <end position="349"/>
    </location>
</feature>
<dbReference type="GO" id="GO:0000287">
    <property type="term" value="F:magnesium ion binding"/>
    <property type="evidence" value="ECO:0007669"/>
    <property type="project" value="InterPro"/>
</dbReference>
<dbReference type="PANTHER" id="PTHR11702">
    <property type="entry name" value="DEVELOPMENTALLY REGULATED GTP-BINDING PROTEIN-RELATED"/>
    <property type="match status" value="1"/>
</dbReference>
<dbReference type="Gene3D" id="3.40.50.300">
    <property type="entry name" value="P-loop containing nucleotide triphosphate hydrolases"/>
    <property type="match status" value="1"/>
</dbReference>
<dbReference type="InterPro" id="IPR031167">
    <property type="entry name" value="G_OBG"/>
</dbReference>
<sequence length="388" mass="41904">MVDTAEITVCGGNGGDGLITFGRAKFKPKGPPTGGSGGSGGDVYLVANSNVATLKDFVSRKIFEAPNGGAGGSNDRTGKCAEDLFIQVPVGTTVLNDKGQVIADLDSPKETFLAAKGGAGGRGNAHVAKSQSAGWRTNSRFQLNLPPTLISYTGKKFSKEKYIYYAERGKSGQRATFTLELKLIADVGLIGLPNAGKSSILNALTKTTKATVGSYPFTTLEPNLGVMENVVMADVPGIIEGAHKGRGLGYKFLKHIERTKLLVHIISIEQISLNVKSITKTQAYKTIREELYNWNIALIEKPEIIAINKIDLEKSMKAYEKVFRNVIFVSAETGEGLAELKEKIVGETAKQKEKEQFEKKEKPSPVPTFTFDTLPNRKMVFNNAKDAP</sequence>
<keyword evidence="3" id="KW-0547">Nucleotide-binding</keyword>
<dbReference type="InterPro" id="IPR014100">
    <property type="entry name" value="GTP-bd_Obg/CgtA"/>
</dbReference>
<keyword evidence="4" id="KW-0378">Hydrolase</keyword>